<sequence length="111" mass="12042">MRNIVVEAVFQTRIVDGLNDFGAAGCNPIELHLLTKLGVGLGQLHVYALVTVNDGRLSDLARRQHFETNLGANLLVTVHPDESRANPYGGNGQNDVDKRSAKKLLNVHDAS</sequence>
<dbReference type="EMBL" id="CAFBMB010000173">
    <property type="protein sequence ID" value="CAB4910996.1"/>
    <property type="molecule type" value="Genomic_DNA"/>
</dbReference>
<reference evidence="2" key="1">
    <citation type="submission" date="2020-05" db="EMBL/GenBank/DDBJ databases">
        <authorList>
            <person name="Chiriac C."/>
            <person name="Salcher M."/>
            <person name="Ghai R."/>
            <person name="Kavagutti S V."/>
        </authorList>
    </citation>
    <scope>NUCLEOTIDE SEQUENCE</scope>
</reference>
<name>A0A6J7GVS1_9ZZZZ</name>
<feature type="region of interest" description="Disordered" evidence="1">
    <location>
        <begin position="81"/>
        <end position="111"/>
    </location>
</feature>
<evidence type="ECO:0000256" key="1">
    <source>
        <dbReference type="SAM" id="MobiDB-lite"/>
    </source>
</evidence>
<protein>
    <submittedName>
        <fullName evidence="2">Unannotated protein</fullName>
    </submittedName>
</protein>
<dbReference type="AlphaFoldDB" id="A0A6J7GVS1"/>
<proteinExistence type="predicted"/>
<organism evidence="2">
    <name type="scientific">freshwater metagenome</name>
    <dbReference type="NCBI Taxonomy" id="449393"/>
    <lineage>
        <taxon>unclassified sequences</taxon>
        <taxon>metagenomes</taxon>
        <taxon>ecological metagenomes</taxon>
    </lineage>
</organism>
<accession>A0A6J7GVS1</accession>
<gene>
    <name evidence="2" type="ORF">UFOPK3516_01496</name>
</gene>
<evidence type="ECO:0000313" key="2">
    <source>
        <dbReference type="EMBL" id="CAB4910996.1"/>
    </source>
</evidence>